<evidence type="ECO:0008006" key="3">
    <source>
        <dbReference type="Google" id="ProtNLM"/>
    </source>
</evidence>
<evidence type="ECO:0000256" key="1">
    <source>
        <dbReference type="SAM" id="MobiDB-lite"/>
    </source>
</evidence>
<reference evidence="2" key="1">
    <citation type="submission" date="2020-05" db="EMBL/GenBank/DDBJ databases">
        <authorList>
            <person name="Chiriac C."/>
            <person name="Salcher M."/>
            <person name="Ghai R."/>
            <person name="Kavagutti S V."/>
        </authorList>
    </citation>
    <scope>NUCLEOTIDE SEQUENCE</scope>
</reference>
<name>A0A6J5SVN1_9CAUD</name>
<dbReference type="Pfam" id="PF11325">
    <property type="entry name" value="DUF3127"/>
    <property type="match status" value="1"/>
</dbReference>
<accession>A0A6J5SVN1</accession>
<proteinExistence type="predicted"/>
<sequence length="125" mass="13746">MNDATNTMEIKGQVYQVGTTQQVTDKFRKREVIIKTEASSQYPQHIKVQFSQDKCDLADTLQVGSDVTFQINLRGKLYTDKNGNENCITNLEVWKVEGGAVAQPTPTPANGAGLPATDLAEDLPF</sequence>
<evidence type="ECO:0000313" key="2">
    <source>
        <dbReference type="EMBL" id="CAB4219578.1"/>
    </source>
</evidence>
<feature type="region of interest" description="Disordered" evidence="1">
    <location>
        <begin position="102"/>
        <end position="125"/>
    </location>
</feature>
<dbReference type="EMBL" id="LR797481">
    <property type="protein sequence ID" value="CAB4219578.1"/>
    <property type="molecule type" value="Genomic_DNA"/>
</dbReference>
<dbReference type="InterPro" id="IPR021474">
    <property type="entry name" value="DUF3127"/>
</dbReference>
<organism evidence="2">
    <name type="scientific">uncultured Caudovirales phage</name>
    <dbReference type="NCBI Taxonomy" id="2100421"/>
    <lineage>
        <taxon>Viruses</taxon>
        <taxon>Duplodnaviria</taxon>
        <taxon>Heunggongvirae</taxon>
        <taxon>Uroviricota</taxon>
        <taxon>Caudoviricetes</taxon>
        <taxon>Peduoviridae</taxon>
        <taxon>Maltschvirus</taxon>
        <taxon>Maltschvirus maltsch</taxon>
    </lineage>
</organism>
<protein>
    <recommendedName>
        <fullName evidence="3">DUF3127 domain-containing protein</fullName>
    </recommendedName>
</protein>
<gene>
    <name evidence="2" type="ORF">UFOVP1615_47</name>
</gene>